<accession>A0A165M5U4</accession>
<evidence type="ECO:0000313" key="2">
    <source>
        <dbReference type="Proteomes" id="UP000076481"/>
    </source>
</evidence>
<dbReference type="Proteomes" id="UP000076481">
    <property type="component" value="Unassembled WGS sequence"/>
</dbReference>
<comment type="caution">
    <text evidence="1">The sequence shown here is derived from an EMBL/GenBank/DDBJ whole genome shotgun (WGS) entry which is preliminary data.</text>
</comment>
<dbReference type="AlphaFoldDB" id="A0A165M5U4"/>
<evidence type="ECO:0000313" key="1">
    <source>
        <dbReference type="EMBL" id="KZK74847.1"/>
    </source>
</evidence>
<dbReference type="RefSeq" id="WP_303680996.1">
    <property type="nucleotide sequence ID" value="NZ_LVWG01000017.1"/>
</dbReference>
<organism evidence="1 2">
    <name type="scientific">Pelodictyon luteolum</name>
    <dbReference type="NCBI Taxonomy" id="1100"/>
    <lineage>
        <taxon>Bacteria</taxon>
        <taxon>Pseudomonadati</taxon>
        <taxon>Chlorobiota</taxon>
        <taxon>Chlorobiia</taxon>
        <taxon>Chlorobiales</taxon>
        <taxon>Chlorobiaceae</taxon>
        <taxon>Chlorobium/Pelodictyon group</taxon>
        <taxon>Pelodictyon</taxon>
    </lineage>
</organism>
<sequence>MNSISEASLGAMLGIPAGTPLTIPAMCRGLRPVFYPAPNMSGRLKVFSRSLQSAFEALGIKVESPEAASGPDGRILAGRVVIAPGVFPDNELAINRVSTLYNNIIVGIYDEPPPLSGQSGAQERLDAIVARLARDMVHILIYVTAESWTICTMNGGVAVFQTPLPCVEDVRRTLVPKLTAQVVPPRPKDFMIREGELSTRSPFFLEAAEDFRRSGRLWEKSPVLLTHTSTDNLEYRNGYYRRIVRRYLDERSGMSYGFFARQLPVRVEAAVPVAYGDTYDMAPEKDPGGLRVPVRVEGTVYMIKVPTVRVLTTRSGCKKTAVEPLRDLLEIGMEDGRPYITTPALSEEGTTPRPSFDTLTILAHALGNALVASILLSISPESTFARRLGESGASLTHWHGYPEEENLPDGYFMHGTANPPVSCSTPQSAAYSIIGKIEGLEQALQARSACTRGASGYMGDVHVEPNHGTNIIGVLSLSETAAALNP</sequence>
<proteinExistence type="predicted"/>
<gene>
    <name evidence="1" type="ORF">A3K90_09840</name>
</gene>
<name>A0A165M5U4_PELLU</name>
<reference evidence="1 2" key="1">
    <citation type="submission" date="2016-03" db="EMBL/GenBank/DDBJ databases">
        <title>Speciation and ecological success in dimly lit waters: horizontal gene transfer in a green sulfur bacteria bloom unveiled by metagenomic assembly.</title>
        <authorList>
            <person name="Llorens-Mares T."/>
            <person name="Liu Z."/>
            <person name="Allen L.Z."/>
            <person name="Rusch D.B."/>
            <person name="Craig M.T."/>
            <person name="Dupont C.L."/>
            <person name="Bryant D.A."/>
            <person name="Casamayor E.O."/>
        </authorList>
    </citation>
    <scope>NUCLEOTIDE SEQUENCE [LARGE SCALE GENOMIC DNA]</scope>
    <source>
        <strain evidence="1">CIII</strain>
    </source>
</reference>
<protein>
    <submittedName>
        <fullName evidence="1">Uncharacterized protein</fullName>
    </submittedName>
</protein>
<dbReference type="EMBL" id="LVWG01000017">
    <property type="protein sequence ID" value="KZK74847.1"/>
    <property type="molecule type" value="Genomic_DNA"/>
</dbReference>